<evidence type="ECO:0000313" key="3">
    <source>
        <dbReference type="Proteomes" id="UP000244450"/>
    </source>
</evidence>
<proteinExistence type="predicted"/>
<dbReference type="Proteomes" id="UP000244450">
    <property type="component" value="Unassembled WGS sequence"/>
</dbReference>
<organism evidence="2 3">
    <name type="scientific">Chitinophaga parva</name>
    <dbReference type="NCBI Taxonomy" id="2169414"/>
    <lineage>
        <taxon>Bacteria</taxon>
        <taxon>Pseudomonadati</taxon>
        <taxon>Bacteroidota</taxon>
        <taxon>Chitinophagia</taxon>
        <taxon>Chitinophagales</taxon>
        <taxon>Chitinophagaceae</taxon>
        <taxon>Chitinophaga</taxon>
    </lineage>
</organism>
<evidence type="ECO:0000313" key="2">
    <source>
        <dbReference type="EMBL" id="PUZ25691.1"/>
    </source>
</evidence>
<sequence>MLQTLTYQTAALQDNYSILNEAVQIGKVYKTEWLGWTMDAHIAGRRFKFSKSGLFTRVIHIEDKATRSSLGRLLIKPLFRWVPRAILELEDGNTYRWLNSRLLGADWQWRQHHRIVMSAKEPWQLTGANGSVLVRASVPEKELLLSLGLMLRNDHARRSIFGLLMGAAIAGLGALTRPLMSH</sequence>
<dbReference type="RefSeq" id="WP_108687530.1">
    <property type="nucleotide sequence ID" value="NZ_QCYK01000002.1"/>
</dbReference>
<protein>
    <submittedName>
        <fullName evidence="2">Uncharacterized protein</fullName>
    </submittedName>
</protein>
<dbReference type="OrthoDB" id="673957at2"/>
<keyword evidence="3" id="KW-1185">Reference proteome</keyword>
<gene>
    <name evidence="2" type="ORF">DCC81_15605</name>
</gene>
<keyword evidence="1" id="KW-1133">Transmembrane helix</keyword>
<keyword evidence="1" id="KW-0812">Transmembrane</keyword>
<evidence type="ECO:0000256" key="1">
    <source>
        <dbReference type="SAM" id="Phobius"/>
    </source>
</evidence>
<keyword evidence="1" id="KW-0472">Membrane</keyword>
<comment type="caution">
    <text evidence="2">The sequence shown here is derived from an EMBL/GenBank/DDBJ whole genome shotgun (WGS) entry which is preliminary data.</text>
</comment>
<feature type="transmembrane region" description="Helical" evidence="1">
    <location>
        <begin position="160"/>
        <end position="180"/>
    </location>
</feature>
<reference evidence="2 3" key="1">
    <citation type="submission" date="2018-04" db="EMBL/GenBank/DDBJ databases">
        <title>Chitinophaga fuyangensis sp. nov., isolated from soil in a chemical factory.</title>
        <authorList>
            <person name="Chen K."/>
        </authorList>
    </citation>
    <scope>NUCLEOTIDE SEQUENCE [LARGE SCALE GENOMIC DNA]</scope>
    <source>
        <strain evidence="2 3">LY-1</strain>
    </source>
</reference>
<dbReference type="EMBL" id="QCYK01000002">
    <property type="protein sequence ID" value="PUZ25691.1"/>
    <property type="molecule type" value="Genomic_DNA"/>
</dbReference>
<dbReference type="AlphaFoldDB" id="A0A2T7BHD1"/>
<accession>A0A2T7BHD1</accession>
<name>A0A2T7BHD1_9BACT</name>